<dbReference type="AlphaFoldDB" id="A0A6N8DQD2"/>
<proteinExistence type="predicted"/>
<organism evidence="1 2">
    <name type="scientific">Rhodoblastus acidophilus</name>
    <name type="common">Rhodopseudomonas acidophila</name>
    <dbReference type="NCBI Taxonomy" id="1074"/>
    <lineage>
        <taxon>Bacteria</taxon>
        <taxon>Pseudomonadati</taxon>
        <taxon>Pseudomonadota</taxon>
        <taxon>Alphaproteobacteria</taxon>
        <taxon>Hyphomicrobiales</taxon>
        <taxon>Rhodoblastaceae</taxon>
        <taxon>Rhodoblastus</taxon>
    </lineage>
</organism>
<sequence>MIKPTVGRVVWYTPPHAPAGEPANDPQTHAALIAYVWHDRMVNLAVFSPNGENYGVTSVTLVQEGDMAPEAGRYAEWMTYQVGQAKKHSAEDAVNEATRDALTGGVGFLLVDREGKAHRVPRSDVLDLVKGHTLYDVIEGATA</sequence>
<dbReference type="RefSeq" id="WP_155446077.1">
    <property type="nucleotide sequence ID" value="NZ_JAOQNR010000010.1"/>
</dbReference>
<comment type="caution">
    <text evidence="1">The sequence shown here is derived from an EMBL/GenBank/DDBJ whole genome shotgun (WGS) entry which is preliminary data.</text>
</comment>
<dbReference type="EMBL" id="WNKS01000007">
    <property type="protein sequence ID" value="MTV31391.1"/>
    <property type="molecule type" value="Genomic_DNA"/>
</dbReference>
<evidence type="ECO:0000313" key="1">
    <source>
        <dbReference type="EMBL" id="MTV31391.1"/>
    </source>
</evidence>
<name>A0A6N8DQD2_RHOAC</name>
<evidence type="ECO:0000313" key="2">
    <source>
        <dbReference type="Proteomes" id="UP000439113"/>
    </source>
</evidence>
<protein>
    <submittedName>
        <fullName evidence="1">Uncharacterized protein</fullName>
    </submittedName>
</protein>
<accession>A0A6N8DQD2</accession>
<dbReference type="Proteomes" id="UP000439113">
    <property type="component" value="Unassembled WGS sequence"/>
</dbReference>
<gene>
    <name evidence="1" type="ORF">GJ654_10335</name>
</gene>
<reference evidence="1 2" key="1">
    <citation type="submission" date="2019-11" db="EMBL/GenBank/DDBJ databases">
        <title>Whole-genome sequence of a Rhodoblastus acidophilus DSM 142.</title>
        <authorList>
            <person name="Kyndt J.A."/>
            <person name="Meyer T.E."/>
        </authorList>
    </citation>
    <scope>NUCLEOTIDE SEQUENCE [LARGE SCALE GENOMIC DNA]</scope>
    <source>
        <strain evidence="1 2">DSM 142</strain>
    </source>
</reference>
<dbReference type="OrthoDB" id="8456478at2"/>